<dbReference type="PANTHER" id="PTHR23501:SF191">
    <property type="entry name" value="VACUOLAR BASIC AMINO ACID TRANSPORTER 4"/>
    <property type="match status" value="1"/>
</dbReference>
<feature type="transmembrane region" description="Helical" evidence="9">
    <location>
        <begin position="363"/>
        <end position="384"/>
    </location>
</feature>
<dbReference type="InterPro" id="IPR020846">
    <property type="entry name" value="MFS_dom"/>
</dbReference>
<evidence type="ECO:0000313" key="12">
    <source>
        <dbReference type="Proteomes" id="UP000550714"/>
    </source>
</evidence>
<feature type="transmembrane region" description="Helical" evidence="9">
    <location>
        <begin position="505"/>
        <end position="524"/>
    </location>
</feature>
<dbReference type="Gene3D" id="1.20.1250.20">
    <property type="entry name" value="MFS general substrate transporter like domains"/>
    <property type="match status" value="1"/>
</dbReference>
<accession>A0A839S592</accession>
<evidence type="ECO:0000256" key="6">
    <source>
        <dbReference type="ARBA" id="ARBA00023136"/>
    </source>
</evidence>
<name>A0A839S592_9PSEU</name>
<feature type="transmembrane region" description="Helical" evidence="9">
    <location>
        <begin position="261"/>
        <end position="283"/>
    </location>
</feature>
<evidence type="ECO:0000256" key="2">
    <source>
        <dbReference type="ARBA" id="ARBA00022448"/>
    </source>
</evidence>
<evidence type="ECO:0000256" key="4">
    <source>
        <dbReference type="ARBA" id="ARBA00022692"/>
    </source>
</evidence>
<keyword evidence="3" id="KW-1003">Cell membrane</keyword>
<dbReference type="PROSITE" id="PS50850">
    <property type="entry name" value="MFS"/>
    <property type="match status" value="1"/>
</dbReference>
<feature type="transmembrane region" description="Helical" evidence="9">
    <location>
        <begin position="404"/>
        <end position="427"/>
    </location>
</feature>
<feature type="domain" description="Major facilitator superfamily (MFS) profile" evidence="10">
    <location>
        <begin position="41"/>
        <end position="528"/>
    </location>
</feature>
<feature type="transmembrane region" description="Helical" evidence="9">
    <location>
        <begin position="198"/>
        <end position="218"/>
    </location>
</feature>
<dbReference type="AlphaFoldDB" id="A0A839S592"/>
<dbReference type="Gene3D" id="1.20.1720.10">
    <property type="entry name" value="Multidrug resistance protein D"/>
    <property type="match status" value="1"/>
</dbReference>
<evidence type="ECO:0000256" key="7">
    <source>
        <dbReference type="ARBA" id="ARBA00044273"/>
    </source>
</evidence>
<dbReference type="PROSITE" id="PS00216">
    <property type="entry name" value="SUGAR_TRANSPORT_1"/>
    <property type="match status" value="1"/>
</dbReference>
<dbReference type="InterPro" id="IPR036259">
    <property type="entry name" value="MFS_trans_sf"/>
</dbReference>
<keyword evidence="5 9" id="KW-1133">Transmembrane helix</keyword>
<dbReference type="CDD" id="cd17321">
    <property type="entry name" value="MFS_MMR_MDR_like"/>
    <property type="match status" value="1"/>
</dbReference>
<evidence type="ECO:0000256" key="1">
    <source>
        <dbReference type="ARBA" id="ARBA00004429"/>
    </source>
</evidence>
<feature type="transmembrane region" description="Helical" evidence="9">
    <location>
        <begin position="168"/>
        <end position="192"/>
    </location>
</feature>
<evidence type="ECO:0000256" key="9">
    <source>
        <dbReference type="SAM" id="Phobius"/>
    </source>
</evidence>
<dbReference type="EMBL" id="JACHWU010000005">
    <property type="protein sequence ID" value="MBB3052926.1"/>
    <property type="molecule type" value="Genomic_DNA"/>
</dbReference>
<dbReference type="Proteomes" id="UP000550714">
    <property type="component" value="Unassembled WGS sequence"/>
</dbReference>
<feature type="transmembrane region" description="Helical" evidence="9">
    <location>
        <begin position="40"/>
        <end position="60"/>
    </location>
</feature>
<feature type="transmembrane region" description="Helical" evidence="9">
    <location>
        <begin position="80"/>
        <end position="98"/>
    </location>
</feature>
<evidence type="ECO:0000313" key="11">
    <source>
        <dbReference type="EMBL" id="MBB3052926.1"/>
    </source>
</evidence>
<dbReference type="SUPFAM" id="SSF103473">
    <property type="entry name" value="MFS general substrate transporter"/>
    <property type="match status" value="1"/>
</dbReference>
<feature type="transmembrane region" description="Helical" evidence="9">
    <location>
        <begin position="295"/>
        <end position="317"/>
    </location>
</feature>
<organism evidence="11 12">
    <name type="scientific">Prauserella isguenensis</name>
    <dbReference type="NCBI Taxonomy" id="1470180"/>
    <lineage>
        <taxon>Bacteria</taxon>
        <taxon>Bacillati</taxon>
        <taxon>Actinomycetota</taxon>
        <taxon>Actinomycetes</taxon>
        <taxon>Pseudonocardiales</taxon>
        <taxon>Pseudonocardiaceae</taxon>
        <taxon>Prauserella</taxon>
    </lineage>
</organism>
<gene>
    <name evidence="11" type="ORF">FHS23_003967</name>
</gene>
<comment type="subcellular location">
    <subcellularLocation>
        <location evidence="1">Cell inner membrane</location>
        <topology evidence="1">Multi-pass membrane protein</topology>
    </subcellularLocation>
</comment>
<keyword evidence="2" id="KW-0813">Transport</keyword>
<dbReference type="InterPro" id="IPR011701">
    <property type="entry name" value="MFS"/>
</dbReference>
<proteinExistence type="predicted"/>
<dbReference type="GO" id="GO:0022857">
    <property type="term" value="F:transmembrane transporter activity"/>
    <property type="evidence" value="ECO:0007669"/>
    <property type="project" value="InterPro"/>
</dbReference>
<dbReference type="PANTHER" id="PTHR23501">
    <property type="entry name" value="MAJOR FACILITATOR SUPERFAMILY"/>
    <property type="match status" value="1"/>
</dbReference>
<evidence type="ECO:0000259" key="10">
    <source>
        <dbReference type="PROSITE" id="PS50850"/>
    </source>
</evidence>
<feature type="region of interest" description="Disordered" evidence="8">
    <location>
        <begin position="1"/>
        <end position="30"/>
    </location>
</feature>
<protein>
    <recommendedName>
        <fullName evidence="7">MFS-type drug efflux transporter P55</fullName>
    </recommendedName>
</protein>
<sequence length="529" mass="54579">MTSPDATGARATTDHGRGGNDRGGGRGDAAVDTAARSRGLAISAGGLAVLLGALDTYVVLGLLRQIVEDLQVPLNRIERVTPIVTGYLLGYVAAMPLLGQASDRFGRKALLQTCLTVFIGGSVLTAAAESVPLLVAGRVVLGVAGGALLPVTLALAADLWSQHRRAAVLGAVGGAQELGSVLGPVYGIALAGLAGWRAVFWVNVPLALLAMVVVHLSIRGGRPAQRQKADVMGAGLLAVTLGLLVVALYNPEPQEQVLPSWGPAMLIAAAAALLAFVGWEVTARTRLLDTANVQLRPFFAALGASLAAGAALMVTLVDVELFAQTLLGERDHGAVLLLLRFLIALPVGAVIGGLLANRIAERWVAAAGLLIAACGFLLMSQWPADVLSSPHELGPLALPRLDTDLVLVGIGLGLVIAPLSAVVLRVVPSDQHGMASAAVVVARMTGMLVGISALSAWGLHRFHTLTAELQTPLPMLYPNDAAFDRAAAEYAAKLQDAMLTQYTEIFAITAAVCVVGACLALLTGPRRAR</sequence>
<feature type="transmembrane region" description="Helical" evidence="9">
    <location>
        <begin position="134"/>
        <end position="156"/>
    </location>
</feature>
<feature type="transmembrane region" description="Helical" evidence="9">
    <location>
        <begin position="337"/>
        <end position="356"/>
    </location>
</feature>
<feature type="transmembrane region" description="Helical" evidence="9">
    <location>
        <begin position="230"/>
        <end position="249"/>
    </location>
</feature>
<comment type="caution">
    <text evidence="11">The sequence shown here is derived from an EMBL/GenBank/DDBJ whole genome shotgun (WGS) entry which is preliminary data.</text>
</comment>
<keyword evidence="6 9" id="KW-0472">Membrane</keyword>
<dbReference type="GO" id="GO:0005886">
    <property type="term" value="C:plasma membrane"/>
    <property type="evidence" value="ECO:0007669"/>
    <property type="project" value="UniProtKB-SubCell"/>
</dbReference>
<keyword evidence="4 9" id="KW-0812">Transmembrane</keyword>
<feature type="transmembrane region" description="Helical" evidence="9">
    <location>
        <begin position="439"/>
        <end position="459"/>
    </location>
</feature>
<evidence type="ECO:0000256" key="8">
    <source>
        <dbReference type="SAM" id="MobiDB-lite"/>
    </source>
</evidence>
<reference evidence="11 12" key="1">
    <citation type="submission" date="2020-08" db="EMBL/GenBank/DDBJ databases">
        <title>Genomic Encyclopedia of Type Strains, Phase III (KMG-III): the genomes of soil and plant-associated and newly described type strains.</title>
        <authorList>
            <person name="Whitman W."/>
        </authorList>
    </citation>
    <scope>NUCLEOTIDE SEQUENCE [LARGE SCALE GENOMIC DNA]</scope>
    <source>
        <strain evidence="11 12">CECT 8577</strain>
    </source>
</reference>
<evidence type="ECO:0000256" key="3">
    <source>
        <dbReference type="ARBA" id="ARBA00022519"/>
    </source>
</evidence>
<dbReference type="InterPro" id="IPR005829">
    <property type="entry name" value="Sugar_transporter_CS"/>
</dbReference>
<keyword evidence="12" id="KW-1185">Reference proteome</keyword>
<keyword evidence="3" id="KW-0997">Cell inner membrane</keyword>
<feature type="transmembrane region" description="Helical" evidence="9">
    <location>
        <begin position="110"/>
        <end position="128"/>
    </location>
</feature>
<evidence type="ECO:0000256" key="5">
    <source>
        <dbReference type="ARBA" id="ARBA00022989"/>
    </source>
</evidence>
<dbReference type="Pfam" id="PF07690">
    <property type="entry name" value="MFS_1"/>
    <property type="match status" value="1"/>
</dbReference>
<dbReference type="RefSeq" id="WP_425501154.1">
    <property type="nucleotide sequence ID" value="NZ_JACHWU010000005.1"/>
</dbReference>
<feature type="compositionally biased region" description="Basic and acidic residues" evidence="8">
    <location>
        <begin position="12"/>
        <end position="25"/>
    </location>
</feature>